<reference evidence="3" key="1">
    <citation type="submission" date="2023-01" db="EMBL/GenBank/DDBJ databases">
        <title>Genome assembly of the deep-sea coral Lophelia pertusa.</title>
        <authorList>
            <person name="Herrera S."/>
            <person name="Cordes E."/>
        </authorList>
    </citation>
    <scope>NUCLEOTIDE SEQUENCE</scope>
    <source>
        <strain evidence="3">USNM1676648</strain>
        <tissue evidence="3">Polyp</tissue>
    </source>
</reference>
<gene>
    <name evidence="3" type="ORF">OS493_037111</name>
</gene>
<keyword evidence="2" id="KW-0812">Transmembrane</keyword>
<dbReference type="OrthoDB" id="10522117at2759"/>
<dbReference type="Proteomes" id="UP001163046">
    <property type="component" value="Unassembled WGS sequence"/>
</dbReference>
<keyword evidence="2" id="KW-1133">Transmembrane helix</keyword>
<accession>A0A9X0CJL3</accession>
<feature type="region of interest" description="Disordered" evidence="1">
    <location>
        <begin position="70"/>
        <end position="89"/>
    </location>
</feature>
<organism evidence="3 4">
    <name type="scientific">Desmophyllum pertusum</name>
    <dbReference type="NCBI Taxonomy" id="174260"/>
    <lineage>
        <taxon>Eukaryota</taxon>
        <taxon>Metazoa</taxon>
        <taxon>Cnidaria</taxon>
        <taxon>Anthozoa</taxon>
        <taxon>Hexacorallia</taxon>
        <taxon>Scleractinia</taxon>
        <taxon>Caryophylliina</taxon>
        <taxon>Caryophylliidae</taxon>
        <taxon>Desmophyllum</taxon>
    </lineage>
</organism>
<dbReference type="AlphaFoldDB" id="A0A9X0CJL3"/>
<name>A0A9X0CJL3_9CNID</name>
<protein>
    <submittedName>
        <fullName evidence="3">Uncharacterized protein</fullName>
    </submittedName>
</protein>
<sequence length="202" mass="23525">MRQPKENMESKVVFHCDDKEFGDYSWKVLQFMPPLKVGAELYFTTDDEQVTTDAEQNYVKCMKKRLARNNRKGLPRNRDHKEKKSHSRCKELLEKHDKRKFEFKWVYFENLSQYIIPFGVVIGILLLAFIIGTVWDYFCKRKSDRYNISADEMSAGKEKKPMMAAGKEIKPMMAAGKEMKSMMAANAGELKNTGLEMATLLE</sequence>
<dbReference type="EMBL" id="MU827368">
    <property type="protein sequence ID" value="KAJ7351048.1"/>
    <property type="molecule type" value="Genomic_DNA"/>
</dbReference>
<evidence type="ECO:0000256" key="1">
    <source>
        <dbReference type="SAM" id="MobiDB-lite"/>
    </source>
</evidence>
<feature type="transmembrane region" description="Helical" evidence="2">
    <location>
        <begin position="114"/>
        <end position="138"/>
    </location>
</feature>
<feature type="compositionally biased region" description="Basic and acidic residues" evidence="1">
    <location>
        <begin position="76"/>
        <end position="89"/>
    </location>
</feature>
<keyword evidence="4" id="KW-1185">Reference proteome</keyword>
<evidence type="ECO:0000313" key="4">
    <source>
        <dbReference type="Proteomes" id="UP001163046"/>
    </source>
</evidence>
<evidence type="ECO:0000313" key="3">
    <source>
        <dbReference type="EMBL" id="KAJ7351048.1"/>
    </source>
</evidence>
<comment type="caution">
    <text evidence="3">The sequence shown here is derived from an EMBL/GenBank/DDBJ whole genome shotgun (WGS) entry which is preliminary data.</text>
</comment>
<keyword evidence="2" id="KW-0472">Membrane</keyword>
<proteinExistence type="predicted"/>
<evidence type="ECO:0000256" key="2">
    <source>
        <dbReference type="SAM" id="Phobius"/>
    </source>
</evidence>